<dbReference type="InterPro" id="IPR001087">
    <property type="entry name" value="GDSL"/>
</dbReference>
<dbReference type="eggNOG" id="ENOG502SIKN">
    <property type="taxonomic scope" value="Eukaryota"/>
</dbReference>
<proteinExistence type="inferred from homology"/>
<dbReference type="PANTHER" id="PTHR45648:SF104">
    <property type="entry name" value="OS02G0292600 PROTEIN"/>
    <property type="match status" value="1"/>
</dbReference>
<dbReference type="STRING" id="40148.A0A0D9YQU9"/>
<feature type="region of interest" description="Disordered" evidence="4">
    <location>
        <begin position="188"/>
        <end position="212"/>
    </location>
</feature>
<name>A0A0D9YQU9_9ORYZ</name>
<evidence type="ECO:0000313" key="6">
    <source>
        <dbReference type="Proteomes" id="UP000026961"/>
    </source>
</evidence>
<reference evidence="5" key="1">
    <citation type="submission" date="2015-04" db="UniProtKB">
        <authorList>
            <consortium name="EnsemblPlants"/>
        </authorList>
    </citation>
    <scope>IDENTIFICATION</scope>
</reference>
<comment type="similarity">
    <text evidence="1">Belongs to the 'GDSL' lipolytic enzyme family.</text>
</comment>
<evidence type="ECO:0000256" key="2">
    <source>
        <dbReference type="ARBA" id="ARBA00022801"/>
    </source>
</evidence>
<dbReference type="Gramene" id="OGLUM02G13150.1">
    <property type="protein sequence ID" value="OGLUM02G13150.1"/>
    <property type="gene ID" value="OGLUM02G13150"/>
</dbReference>
<evidence type="ECO:0000256" key="3">
    <source>
        <dbReference type="ARBA" id="ARBA00022963"/>
    </source>
</evidence>
<evidence type="ECO:0000313" key="5">
    <source>
        <dbReference type="EnsemblPlants" id="OGLUM02G13150.1"/>
    </source>
</evidence>
<evidence type="ECO:0000256" key="1">
    <source>
        <dbReference type="ARBA" id="ARBA00008668"/>
    </source>
</evidence>
<dbReference type="InterPro" id="IPR035669">
    <property type="entry name" value="SGNH_plant_lipase-like"/>
</dbReference>
<reference evidence="5" key="2">
    <citation type="submission" date="2018-05" db="EMBL/GenBank/DDBJ databases">
        <title>OgluRS3 (Oryza glumaepatula Reference Sequence Version 3).</title>
        <authorList>
            <person name="Zhang J."/>
            <person name="Kudrna D."/>
            <person name="Lee S."/>
            <person name="Talag J."/>
            <person name="Welchert J."/>
            <person name="Wing R.A."/>
        </authorList>
    </citation>
    <scope>NUCLEOTIDE SEQUENCE [LARGE SCALE GENOMIC DNA]</scope>
</reference>
<keyword evidence="3" id="KW-0442">Lipid degradation</keyword>
<sequence length="655" mass="71630">MSGERRKPLVVGNGRRIRSYSPRSAGELTKKEDHFITYINKTKDNKVMVHIKGVKMMDAYISCFRDKEKGIRGDDKAFLNKAIWKAASCSARSGGCGLRACVGGTAMARYRDSREEETRRGLGLWPCGRRRGNAEGPRLRRPTVGLGRKPVNKPFVPVFRPILLESKCAAVVELPPFSLSTVFTTTAPPSPSVCAATPPPGRGDVMSSTGRHRRGEGRASLVSLLPAPAAHVTLRLHLVPPTSPAAVASLSLQAARVSEIPAGSTAARNLSWTLSAAGASLRTVRDHSWQAAGGDDASSVFLIIVLSLVIMASIQVLGSAEGHKTAVPAIFVFGDGMLDVGNNNYLPSDAPQADYPYYGIDFPGSEPTGRFSNGYNMADFIAKDMGFKMSPPAYLSLNSSIKMETNFTGVNYASAGAGIHIIMNDEATIPFKYQVKNFNDTVSQMEANLGHQKLSKLLAKSLFLISIGNMDLSVNIWRVLRYSRKPSPFNIPNTLSSYKAIIMQLYGLGARKFGIINIQPLGCQPWVRQNLENNVNCNDSMNSLAREFNDGLKPLFSNLSSQLSGLSYSIADFYAFSNATFMNPRAYGFVNIKSTCCIPPCTPEHEPPCQNRKQYWFWDLSYTTERAAKLAASAFYDGPARFTAPVNFKRLIKMK</sequence>
<dbReference type="EnsemblPlants" id="OGLUM02G13150.1">
    <property type="protein sequence ID" value="OGLUM02G13150.1"/>
    <property type="gene ID" value="OGLUM02G13150"/>
</dbReference>
<accession>A0A0D9YQU9</accession>
<protein>
    <recommendedName>
        <fullName evidence="7">GDSL esterase/lipase</fullName>
    </recommendedName>
</protein>
<dbReference type="GO" id="GO:0016042">
    <property type="term" value="P:lipid catabolic process"/>
    <property type="evidence" value="ECO:0007669"/>
    <property type="project" value="UniProtKB-KW"/>
</dbReference>
<dbReference type="CDD" id="cd01837">
    <property type="entry name" value="SGNH_plant_lipase_like"/>
    <property type="match status" value="1"/>
</dbReference>
<dbReference type="HOGENOM" id="CLU_447898_0_0_1"/>
<keyword evidence="2" id="KW-0378">Hydrolase</keyword>
<dbReference type="Gene3D" id="3.40.50.1110">
    <property type="entry name" value="SGNH hydrolase"/>
    <property type="match status" value="1"/>
</dbReference>
<dbReference type="Pfam" id="PF00657">
    <property type="entry name" value="Lipase_GDSL"/>
    <property type="match status" value="1"/>
</dbReference>
<dbReference type="InterPro" id="IPR036514">
    <property type="entry name" value="SGNH_hydro_sf"/>
</dbReference>
<keyword evidence="6" id="KW-1185">Reference proteome</keyword>
<dbReference type="GO" id="GO:0016788">
    <property type="term" value="F:hydrolase activity, acting on ester bonds"/>
    <property type="evidence" value="ECO:0007669"/>
    <property type="project" value="InterPro"/>
</dbReference>
<keyword evidence="3" id="KW-0443">Lipid metabolism</keyword>
<dbReference type="InterPro" id="IPR051058">
    <property type="entry name" value="GDSL_Est/Lipase"/>
</dbReference>
<dbReference type="PANTHER" id="PTHR45648">
    <property type="entry name" value="GDSL LIPASE/ACYLHYDROLASE FAMILY PROTEIN (AFU_ORTHOLOGUE AFUA_4G14700)"/>
    <property type="match status" value="1"/>
</dbReference>
<dbReference type="AlphaFoldDB" id="A0A0D9YQU9"/>
<evidence type="ECO:0000256" key="4">
    <source>
        <dbReference type="SAM" id="MobiDB-lite"/>
    </source>
</evidence>
<organism evidence="5">
    <name type="scientific">Oryza glumipatula</name>
    <dbReference type="NCBI Taxonomy" id="40148"/>
    <lineage>
        <taxon>Eukaryota</taxon>
        <taxon>Viridiplantae</taxon>
        <taxon>Streptophyta</taxon>
        <taxon>Embryophyta</taxon>
        <taxon>Tracheophyta</taxon>
        <taxon>Spermatophyta</taxon>
        <taxon>Magnoliopsida</taxon>
        <taxon>Liliopsida</taxon>
        <taxon>Poales</taxon>
        <taxon>Poaceae</taxon>
        <taxon>BOP clade</taxon>
        <taxon>Oryzoideae</taxon>
        <taxon>Oryzeae</taxon>
        <taxon>Oryzinae</taxon>
        <taxon>Oryza</taxon>
    </lineage>
</organism>
<evidence type="ECO:0008006" key="7">
    <source>
        <dbReference type="Google" id="ProtNLM"/>
    </source>
</evidence>
<dbReference type="Proteomes" id="UP000026961">
    <property type="component" value="Chromosome 2"/>
</dbReference>